<dbReference type="Pfam" id="PF00072">
    <property type="entry name" value="Response_reg"/>
    <property type="match status" value="1"/>
</dbReference>
<dbReference type="Gene3D" id="3.40.50.2300">
    <property type="match status" value="1"/>
</dbReference>
<evidence type="ECO:0000256" key="1">
    <source>
        <dbReference type="ARBA" id="ARBA00022801"/>
    </source>
</evidence>
<evidence type="ECO:0000313" key="5">
    <source>
        <dbReference type="Proteomes" id="UP000319148"/>
    </source>
</evidence>
<dbReference type="Gene3D" id="3.60.40.10">
    <property type="entry name" value="PPM-type phosphatase domain"/>
    <property type="match status" value="1"/>
</dbReference>
<gene>
    <name evidence="4" type="ORF">FIV46_13295</name>
</gene>
<organism evidence="4 5">
    <name type="scientific">Emcibacter nanhaiensis</name>
    <dbReference type="NCBI Taxonomy" id="1505037"/>
    <lineage>
        <taxon>Bacteria</taxon>
        <taxon>Pseudomonadati</taxon>
        <taxon>Pseudomonadota</taxon>
        <taxon>Alphaproteobacteria</taxon>
        <taxon>Emcibacterales</taxon>
        <taxon>Emcibacteraceae</taxon>
        <taxon>Emcibacter</taxon>
    </lineage>
</organism>
<dbReference type="InterPro" id="IPR001789">
    <property type="entry name" value="Sig_transdc_resp-reg_receiver"/>
</dbReference>
<dbReference type="Pfam" id="PF07228">
    <property type="entry name" value="SpoIIE"/>
    <property type="match status" value="1"/>
</dbReference>
<accession>A0A501PGJ5</accession>
<dbReference type="GO" id="GO:0016791">
    <property type="term" value="F:phosphatase activity"/>
    <property type="evidence" value="ECO:0007669"/>
    <property type="project" value="TreeGrafter"/>
</dbReference>
<dbReference type="GO" id="GO:0000160">
    <property type="term" value="P:phosphorelay signal transduction system"/>
    <property type="evidence" value="ECO:0007669"/>
    <property type="project" value="InterPro"/>
</dbReference>
<keyword evidence="1" id="KW-0378">Hydrolase</keyword>
<proteinExistence type="predicted"/>
<dbReference type="EMBL" id="VFIY01000015">
    <property type="protein sequence ID" value="TPD59198.1"/>
    <property type="molecule type" value="Genomic_DNA"/>
</dbReference>
<dbReference type="RefSeq" id="WP_139941417.1">
    <property type="nucleotide sequence ID" value="NZ_JBHSYP010000002.1"/>
</dbReference>
<dbReference type="InterPro" id="IPR052016">
    <property type="entry name" value="Bact_Sigma-Reg"/>
</dbReference>
<dbReference type="PROSITE" id="PS50110">
    <property type="entry name" value="RESPONSE_REGULATORY"/>
    <property type="match status" value="1"/>
</dbReference>
<evidence type="ECO:0000313" key="4">
    <source>
        <dbReference type="EMBL" id="TPD59198.1"/>
    </source>
</evidence>
<evidence type="ECO:0000259" key="3">
    <source>
        <dbReference type="PROSITE" id="PS50110"/>
    </source>
</evidence>
<sequence length="396" mass="44460">MGVDEPSISQEALSACILIVDDVELNRLLISSYLGKSGFENLHFAVDGLDALDKVKKLNPDIVILDLIMPNMDGFEVCRALRQDELYVDLPILIQTAMSEPEERAEAFEAGATDLVSKPLSPLELVSRTRIHLENRIMLRDLKGYRSRLTRDLEVAREMQKALMPGRNFLQQVEQSHRVRVRYNYESSDELGGDFWGMRVMEDGRLFFYIVDFAGHGVTAALNTFRLHSLIDHAENIPSPEIYLKELNRQLHRLLPVEQYATMLCGYIDVPAGTLVYSSAASTTPMIGRQGSGEIRLLDPTGYPLGAMAEASFERREVSFATGDLLFLYSDVLTETPDRSGVPLGDEGLEELFRKSLLDNRAGLTVCEVMSENIEQTLCPPYQDDMTAVFLRALET</sequence>
<dbReference type="InterPro" id="IPR001932">
    <property type="entry name" value="PPM-type_phosphatase-like_dom"/>
</dbReference>
<dbReference type="PANTHER" id="PTHR43156">
    <property type="entry name" value="STAGE II SPORULATION PROTEIN E-RELATED"/>
    <property type="match status" value="1"/>
</dbReference>
<keyword evidence="2" id="KW-0597">Phosphoprotein</keyword>
<feature type="modified residue" description="4-aspartylphosphate" evidence="2">
    <location>
        <position position="66"/>
    </location>
</feature>
<feature type="domain" description="Response regulatory" evidence="3">
    <location>
        <begin position="16"/>
        <end position="133"/>
    </location>
</feature>
<dbReference type="PANTHER" id="PTHR43156:SF9">
    <property type="entry name" value="HAMP DOMAIN-CONTAINING PROTEIN"/>
    <property type="match status" value="1"/>
</dbReference>
<dbReference type="SUPFAM" id="SSF52172">
    <property type="entry name" value="CheY-like"/>
    <property type="match status" value="1"/>
</dbReference>
<dbReference type="InterPro" id="IPR011006">
    <property type="entry name" value="CheY-like_superfamily"/>
</dbReference>
<evidence type="ECO:0000256" key="2">
    <source>
        <dbReference type="PROSITE-ProRule" id="PRU00169"/>
    </source>
</evidence>
<dbReference type="Proteomes" id="UP000319148">
    <property type="component" value="Unassembled WGS sequence"/>
</dbReference>
<dbReference type="AlphaFoldDB" id="A0A501PGJ5"/>
<keyword evidence="5" id="KW-1185">Reference proteome</keyword>
<dbReference type="InterPro" id="IPR036457">
    <property type="entry name" value="PPM-type-like_dom_sf"/>
</dbReference>
<comment type="caution">
    <text evidence="4">The sequence shown here is derived from an EMBL/GenBank/DDBJ whole genome shotgun (WGS) entry which is preliminary data.</text>
</comment>
<dbReference type="SMART" id="SM00448">
    <property type="entry name" value="REC"/>
    <property type="match status" value="1"/>
</dbReference>
<name>A0A501PGJ5_9PROT</name>
<dbReference type="SMART" id="SM00331">
    <property type="entry name" value="PP2C_SIG"/>
    <property type="match status" value="1"/>
</dbReference>
<reference evidence="5" key="1">
    <citation type="submission" date="2019-06" db="EMBL/GenBank/DDBJ databases">
        <title>The complete genome of Emcibacter congregatus ZYLT.</title>
        <authorList>
            <person name="Zhao Z."/>
        </authorList>
    </citation>
    <scope>NUCLEOTIDE SEQUENCE [LARGE SCALE GENOMIC DNA]</scope>
    <source>
        <strain evidence="5">MCCC 1A06723</strain>
    </source>
</reference>
<dbReference type="OrthoDB" id="9811749at2"/>
<protein>
    <submittedName>
        <fullName evidence="4">Fused response regulator/phosphatase</fullName>
    </submittedName>
</protein>